<sequence length="181" mass="19546">MGRRDCYVCRRRDRHIAFGNPPMTGLNTRQLKTLIVTPTLQTLGLASPAAINLVTGTALAESRAAYVQQVGGGPALGLWQMEPATHDDCWTNFLDFPAQSRLATVCHRMRAADLDATAQLVTNLRYACAMARIRFYRAPKALPRATDAAGLSAYHKAYYNTSLGAADAAANVAFFAEAIAA</sequence>
<proteinExistence type="predicted"/>
<accession>A0AA37SNH4</accession>
<comment type="caution">
    <text evidence="1">The sequence shown here is derived from an EMBL/GenBank/DDBJ whole genome shotgun (WGS) entry which is preliminary data.</text>
</comment>
<keyword evidence="2" id="KW-1185">Reference proteome</keyword>
<gene>
    <name evidence="1" type="ORF">GCM10007872_32240</name>
</gene>
<evidence type="ECO:0000313" key="1">
    <source>
        <dbReference type="EMBL" id="GLQ86309.1"/>
    </source>
</evidence>
<name>A0AA37SNH4_9PROT</name>
<dbReference type="Proteomes" id="UP001156708">
    <property type="component" value="Unassembled WGS sequence"/>
</dbReference>
<reference evidence="2" key="1">
    <citation type="journal article" date="2019" name="Int. J. Syst. Evol. Microbiol.">
        <title>The Global Catalogue of Microorganisms (GCM) 10K type strain sequencing project: providing services to taxonomists for standard genome sequencing and annotation.</title>
        <authorList>
            <consortium name="The Broad Institute Genomics Platform"/>
            <consortium name="The Broad Institute Genome Sequencing Center for Infectious Disease"/>
            <person name="Wu L."/>
            <person name="Ma J."/>
        </authorList>
    </citation>
    <scope>NUCLEOTIDE SEQUENCE [LARGE SCALE GENOMIC DNA]</scope>
    <source>
        <strain evidence="2">NBRC 12467</strain>
    </source>
</reference>
<protein>
    <recommendedName>
        <fullName evidence="3">Transglycosylase SLT domain-containing protein</fullName>
    </recommendedName>
</protein>
<organism evidence="1 2">
    <name type="scientific">Gluconobacter sphaericus NBRC 12467</name>
    <dbReference type="NCBI Taxonomy" id="1307951"/>
    <lineage>
        <taxon>Bacteria</taxon>
        <taxon>Pseudomonadati</taxon>
        <taxon>Pseudomonadota</taxon>
        <taxon>Alphaproteobacteria</taxon>
        <taxon>Acetobacterales</taxon>
        <taxon>Acetobacteraceae</taxon>
        <taxon>Gluconobacter</taxon>
    </lineage>
</organism>
<evidence type="ECO:0008006" key="3">
    <source>
        <dbReference type="Google" id="ProtNLM"/>
    </source>
</evidence>
<evidence type="ECO:0000313" key="2">
    <source>
        <dbReference type="Proteomes" id="UP001156708"/>
    </source>
</evidence>
<dbReference type="AlphaFoldDB" id="A0AA37SNH4"/>
<dbReference type="EMBL" id="BSNZ01000061">
    <property type="protein sequence ID" value="GLQ86309.1"/>
    <property type="molecule type" value="Genomic_DNA"/>
</dbReference>